<feature type="region of interest" description="Disordered" evidence="1">
    <location>
        <begin position="37"/>
        <end position="59"/>
    </location>
</feature>
<keyword evidence="2" id="KW-0808">Transferase</keyword>
<evidence type="ECO:0000313" key="2">
    <source>
        <dbReference type="EMBL" id="GFC58542.1"/>
    </source>
</evidence>
<gene>
    <name evidence="2" type="ORF">Tci_830512</name>
</gene>
<dbReference type="EMBL" id="BKCJ010977977">
    <property type="protein sequence ID" value="GFC58542.1"/>
    <property type="molecule type" value="Genomic_DNA"/>
</dbReference>
<accession>A0A699Q2A9</accession>
<evidence type="ECO:0000256" key="1">
    <source>
        <dbReference type="SAM" id="MobiDB-lite"/>
    </source>
</evidence>
<feature type="non-terminal residue" evidence="2">
    <location>
        <position position="59"/>
    </location>
</feature>
<sequence>MMASYFQKDTASTLGSGLLPNNIVANPRGDLKVITTRSGVSYDGPPIPPPTSSLPERVP</sequence>
<reference evidence="2" key="1">
    <citation type="journal article" date="2019" name="Sci. Rep.">
        <title>Draft genome of Tanacetum cinerariifolium, the natural source of mosquito coil.</title>
        <authorList>
            <person name="Yamashiro T."/>
            <person name="Shiraishi A."/>
            <person name="Satake H."/>
            <person name="Nakayama K."/>
        </authorList>
    </citation>
    <scope>NUCLEOTIDE SEQUENCE</scope>
</reference>
<organism evidence="2">
    <name type="scientific">Tanacetum cinerariifolium</name>
    <name type="common">Dalmatian daisy</name>
    <name type="synonym">Chrysanthemum cinerariifolium</name>
    <dbReference type="NCBI Taxonomy" id="118510"/>
    <lineage>
        <taxon>Eukaryota</taxon>
        <taxon>Viridiplantae</taxon>
        <taxon>Streptophyta</taxon>
        <taxon>Embryophyta</taxon>
        <taxon>Tracheophyta</taxon>
        <taxon>Spermatophyta</taxon>
        <taxon>Magnoliopsida</taxon>
        <taxon>eudicotyledons</taxon>
        <taxon>Gunneridae</taxon>
        <taxon>Pentapetalae</taxon>
        <taxon>asterids</taxon>
        <taxon>campanulids</taxon>
        <taxon>Asterales</taxon>
        <taxon>Asteraceae</taxon>
        <taxon>Asteroideae</taxon>
        <taxon>Anthemideae</taxon>
        <taxon>Anthemidinae</taxon>
        <taxon>Tanacetum</taxon>
    </lineage>
</organism>
<protein>
    <submittedName>
        <fullName evidence="2">Reverse transcriptase domain-containing protein</fullName>
    </submittedName>
</protein>
<name>A0A699Q2A9_TANCI</name>
<keyword evidence="2" id="KW-0548">Nucleotidyltransferase</keyword>
<feature type="region of interest" description="Disordered" evidence="1">
    <location>
        <begin position="1"/>
        <end position="22"/>
    </location>
</feature>
<proteinExistence type="predicted"/>
<dbReference type="GO" id="GO:0003964">
    <property type="term" value="F:RNA-directed DNA polymerase activity"/>
    <property type="evidence" value="ECO:0007669"/>
    <property type="project" value="UniProtKB-KW"/>
</dbReference>
<comment type="caution">
    <text evidence="2">The sequence shown here is derived from an EMBL/GenBank/DDBJ whole genome shotgun (WGS) entry which is preliminary data.</text>
</comment>
<dbReference type="AlphaFoldDB" id="A0A699Q2A9"/>
<keyword evidence="2" id="KW-0695">RNA-directed DNA polymerase</keyword>